<evidence type="ECO:0000313" key="2">
    <source>
        <dbReference type="Proteomes" id="UP001501598"/>
    </source>
</evidence>
<comment type="caution">
    <text evidence="1">The sequence shown here is derived from an EMBL/GenBank/DDBJ whole genome shotgun (WGS) entry which is preliminary data.</text>
</comment>
<accession>A0ABP8S626</accession>
<proteinExistence type="predicted"/>
<gene>
    <name evidence="1" type="ORF">GCM10023175_72400</name>
</gene>
<protein>
    <submittedName>
        <fullName evidence="1">Uncharacterized protein</fullName>
    </submittedName>
</protein>
<reference evidence="2" key="1">
    <citation type="journal article" date="2019" name="Int. J. Syst. Evol. Microbiol.">
        <title>The Global Catalogue of Microorganisms (GCM) 10K type strain sequencing project: providing services to taxonomists for standard genome sequencing and annotation.</title>
        <authorList>
            <consortium name="The Broad Institute Genomics Platform"/>
            <consortium name="The Broad Institute Genome Sequencing Center for Infectious Disease"/>
            <person name="Wu L."/>
            <person name="Ma J."/>
        </authorList>
    </citation>
    <scope>NUCLEOTIDE SEQUENCE [LARGE SCALE GENOMIC DNA]</scope>
    <source>
        <strain evidence="2">JCM 17906</strain>
    </source>
</reference>
<dbReference type="Proteomes" id="UP001501598">
    <property type="component" value="Unassembled WGS sequence"/>
</dbReference>
<keyword evidence="2" id="KW-1185">Reference proteome</keyword>
<dbReference type="EMBL" id="BAABGT010000125">
    <property type="protein sequence ID" value="GAA4561087.1"/>
    <property type="molecule type" value="Genomic_DNA"/>
</dbReference>
<sequence length="150" mass="16281">MTTLEDDTTIGKLKADLRGRGFSRKALVSDKEMTSAKTAFYAQDGVIDTPSDELRYIEGLLGLSLRSIDRFSIVPAVGHEKCACGRTPSALDIVATAVNRQIHDTRTMRDAVIGVTNMIELADEGRVGDCVACGRLVVSAGYFTHSYMYA</sequence>
<dbReference type="RefSeq" id="WP_345428936.1">
    <property type="nucleotide sequence ID" value="NZ_BAABGT010000125.1"/>
</dbReference>
<evidence type="ECO:0000313" key="1">
    <source>
        <dbReference type="EMBL" id="GAA4561087.1"/>
    </source>
</evidence>
<name>A0ABP8S626_9PSEU</name>
<organism evidence="1 2">
    <name type="scientific">Pseudonocardia xishanensis</name>
    <dbReference type="NCBI Taxonomy" id="630995"/>
    <lineage>
        <taxon>Bacteria</taxon>
        <taxon>Bacillati</taxon>
        <taxon>Actinomycetota</taxon>
        <taxon>Actinomycetes</taxon>
        <taxon>Pseudonocardiales</taxon>
        <taxon>Pseudonocardiaceae</taxon>
        <taxon>Pseudonocardia</taxon>
    </lineage>
</organism>